<reference evidence="1 2" key="1">
    <citation type="submission" date="2019-08" db="EMBL/GenBank/DDBJ databases">
        <authorList>
            <person name="Liang Q."/>
        </authorList>
    </citation>
    <scope>NUCLEOTIDE SEQUENCE [LARGE SCALE GENOMIC DNA]</scope>
    <source>
        <strain evidence="1 2">V1718</strain>
    </source>
</reference>
<keyword evidence="2" id="KW-1185">Reference proteome</keyword>
<gene>
    <name evidence="1" type="ORF">FRD01_05850</name>
</gene>
<dbReference type="KEGG" id="bbae:FRD01_05850"/>
<organism evidence="1 2">
    <name type="scientific">Microvenator marinus</name>
    <dbReference type="NCBI Taxonomy" id="2600177"/>
    <lineage>
        <taxon>Bacteria</taxon>
        <taxon>Deltaproteobacteria</taxon>
        <taxon>Bradymonadales</taxon>
        <taxon>Microvenatoraceae</taxon>
        <taxon>Microvenator</taxon>
    </lineage>
</organism>
<sequence length="153" mass="17380">MSFEDENAAHRHFSATLFNQTWEYLDKTERTQEDEEMMMLTAFASYYHWTQRPDVNPEKVSIATWQISRVYAVLGNGNEAVRWARRSVEEAEKGSDPFFLGYGFEALARACDLVGDTELLDAALRTAEELANLVPDKASREALQADLATINSH</sequence>
<dbReference type="EMBL" id="CP042467">
    <property type="protein sequence ID" value="QED26772.1"/>
    <property type="molecule type" value="Genomic_DNA"/>
</dbReference>
<evidence type="ECO:0000313" key="1">
    <source>
        <dbReference type="EMBL" id="QED26772.1"/>
    </source>
</evidence>
<dbReference type="AlphaFoldDB" id="A0A5B8XLP4"/>
<accession>A0A5B8XLP4</accession>
<proteinExistence type="predicted"/>
<evidence type="ECO:0000313" key="2">
    <source>
        <dbReference type="Proteomes" id="UP000321595"/>
    </source>
</evidence>
<dbReference type="OrthoDB" id="7849865at2"/>
<protein>
    <submittedName>
        <fullName evidence="1">Uncharacterized protein</fullName>
    </submittedName>
</protein>
<name>A0A5B8XLP4_9DELT</name>
<dbReference type="RefSeq" id="WP_146958457.1">
    <property type="nucleotide sequence ID" value="NZ_CP042467.1"/>
</dbReference>
<dbReference type="Proteomes" id="UP000321595">
    <property type="component" value="Chromosome"/>
</dbReference>